<comment type="caution">
    <text evidence="1">The sequence shown here is derived from an EMBL/GenBank/DDBJ whole genome shotgun (WGS) entry which is preliminary data.</text>
</comment>
<keyword evidence="2" id="KW-1185">Reference proteome</keyword>
<protein>
    <submittedName>
        <fullName evidence="1">Uncharacterized protein</fullName>
    </submittedName>
</protein>
<evidence type="ECO:0000313" key="2">
    <source>
        <dbReference type="Proteomes" id="UP000683925"/>
    </source>
</evidence>
<dbReference type="Proteomes" id="UP000683925">
    <property type="component" value="Unassembled WGS sequence"/>
</dbReference>
<name>A0A8S1VXG7_PAROT</name>
<dbReference type="EMBL" id="CAJJDP010000075">
    <property type="protein sequence ID" value="CAD8180905.1"/>
    <property type="molecule type" value="Genomic_DNA"/>
</dbReference>
<reference evidence="1" key="1">
    <citation type="submission" date="2021-01" db="EMBL/GenBank/DDBJ databases">
        <authorList>
            <consortium name="Genoscope - CEA"/>
            <person name="William W."/>
        </authorList>
    </citation>
    <scope>NUCLEOTIDE SEQUENCE</scope>
</reference>
<organism evidence="1 2">
    <name type="scientific">Paramecium octaurelia</name>
    <dbReference type="NCBI Taxonomy" id="43137"/>
    <lineage>
        <taxon>Eukaryota</taxon>
        <taxon>Sar</taxon>
        <taxon>Alveolata</taxon>
        <taxon>Ciliophora</taxon>
        <taxon>Intramacronucleata</taxon>
        <taxon>Oligohymenophorea</taxon>
        <taxon>Peniculida</taxon>
        <taxon>Parameciidae</taxon>
        <taxon>Paramecium</taxon>
    </lineage>
</organism>
<accession>A0A8S1VXG7</accession>
<sequence length="53" mass="6570">MPAKLETIFNYLKIEGDSLIQQNIKYEMNQLAKFMFECQFYLVEREMFKNNYY</sequence>
<evidence type="ECO:0000313" key="1">
    <source>
        <dbReference type="EMBL" id="CAD8180905.1"/>
    </source>
</evidence>
<gene>
    <name evidence="1" type="ORF">POCTA_138.1.T0760034</name>
</gene>
<proteinExistence type="predicted"/>
<dbReference type="AlphaFoldDB" id="A0A8S1VXG7"/>